<dbReference type="InterPro" id="IPR025859">
    <property type="entry name" value="AurF/CmlI"/>
</dbReference>
<dbReference type="InterPro" id="IPR009078">
    <property type="entry name" value="Ferritin-like_SF"/>
</dbReference>
<evidence type="ECO:0000313" key="1">
    <source>
        <dbReference type="EMBL" id="MFD0885015.1"/>
    </source>
</evidence>
<dbReference type="EMBL" id="JBHTHX010000271">
    <property type="protein sequence ID" value="MFD0885015.1"/>
    <property type="molecule type" value="Genomic_DNA"/>
</dbReference>
<reference evidence="2" key="1">
    <citation type="journal article" date="2019" name="Int. J. Syst. Evol. Microbiol.">
        <title>The Global Catalogue of Microorganisms (GCM) 10K type strain sequencing project: providing services to taxonomists for standard genome sequencing and annotation.</title>
        <authorList>
            <consortium name="The Broad Institute Genomics Platform"/>
            <consortium name="The Broad Institute Genome Sequencing Center for Infectious Disease"/>
            <person name="Wu L."/>
            <person name="Ma J."/>
        </authorList>
    </citation>
    <scope>NUCLEOTIDE SEQUENCE [LARGE SCALE GENOMIC DNA]</scope>
    <source>
        <strain evidence="2">CCUG 62974</strain>
    </source>
</reference>
<organism evidence="1 2">
    <name type="scientific">Streptosporangium algeriense</name>
    <dbReference type="NCBI Taxonomy" id="1682748"/>
    <lineage>
        <taxon>Bacteria</taxon>
        <taxon>Bacillati</taxon>
        <taxon>Actinomycetota</taxon>
        <taxon>Actinomycetes</taxon>
        <taxon>Streptosporangiales</taxon>
        <taxon>Streptosporangiaceae</taxon>
        <taxon>Streptosporangium</taxon>
    </lineage>
</organism>
<sequence length="308" mass="35401">MTGQLTGADYIASLPDILGGDERFTTILDRLTSMSERDYYDPYKLFQWPASIDEDGYWMSPELMTVHGTEAGAKLDDAQLRALSKWESVNFYSLNVHGIRELLTELVARIHTRGFTVASEYFHHIIGEENDHMWFFAKFCLKYAGKIYPDRSMVFSSPGIPEADTFLLFARLLIFEELVDVFNQRMGDDDRLDPTIRKINKVHHQDESRHIAFGRQIVALLHRDLRRRLTAGQLEALETYLKRYMRNSVESLCNPAVFRDAGVPEPYAVRRAVLADPAFDGFVARVLKRSTAHMTSEQIFSDERIPAL</sequence>
<dbReference type="Gene3D" id="1.10.620.20">
    <property type="entry name" value="Ribonucleotide Reductase, subunit A"/>
    <property type="match status" value="1"/>
</dbReference>
<keyword evidence="2" id="KW-1185">Reference proteome</keyword>
<dbReference type="InterPro" id="IPR012348">
    <property type="entry name" value="RNR-like"/>
</dbReference>
<dbReference type="Pfam" id="PF11583">
    <property type="entry name" value="AurF"/>
    <property type="match status" value="1"/>
</dbReference>
<protein>
    <submittedName>
        <fullName evidence="1">Diiron oxygenase</fullName>
    </submittedName>
</protein>
<dbReference type="Proteomes" id="UP001597024">
    <property type="component" value="Unassembled WGS sequence"/>
</dbReference>
<proteinExistence type="predicted"/>
<comment type="caution">
    <text evidence="1">The sequence shown here is derived from an EMBL/GenBank/DDBJ whole genome shotgun (WGS) entry which is preliminary data.</text>
</comment>
<name>A0ABW3DMA5_9ACTN</name>
<evidence type="ECO:0000313" key="2">
    <source>
        <dbReference type="Proteomes" id="UP001597024"/>
    </source>
</evidence>
<gene>
    <name evidence="1" type="ORF">ACFQ08_10695</name>
</gene>
<accession>A0ABW3DMA5</accession>
<dbReference type="SUPFAM" id="SSF47240">
    <property type="entry name" value="Ferritin-like"/>
    <property type="match status" value="1"/>
</dbReference>